<dbReference type="Proteomes" id="UP001207468">
    <property type="component" value="Unassembled WGS sequence"/>
</dbReference>
<dbReference type="EMBL" id="JAGFNK010000110">
    <property type="protein sequence ID" value="KAI9507829.1"/>
    <property type="molecule type" value="Genomic_DNA"/>
</dbReference>
<sequence length="203" mass="23100">MAAQRLLAWPKETTSEARKIILGVIKSHNAPISSRELFEKAVKVPAPPRENGEQPLTPWARHLRNSKPAPPYPDHPIRSLKYLKGTVLENLVRTGDIKKVHVKRVLSPEEIERRKATMSKAQLRKTSDAALAQPVSAWLWQLVDESRGRSSSAGTTEEDEKAVGGAGEDWGHLNRRRRRARGDKVKRDVKWMERVERARRSEE</sequence>
<keyword evidence="2" id="KW-1185">Reference proteome</keyword>
<name>A0ACC0U806_9AGAM</name>
<reference evidence="1" key="1">
    <citation type="submission" date="2021-03" db="EMBL/GenBank/DDBJ databases">
        <title>Evolutionary priming and transition to the ectomycorrhizal habit in an iconic lineage of mushroom-forming fungi: is preadaptation a requirement?</title>
        <authorList>
            <consortium name="DOE Joint Genome Institute"/>
            <person name="Looney B.P."/>
            <person name="Miyauchi S."/>
            <person name="Morin E."/>
            <person name="Drula E."/>
            <person name="Courty P.E."/>
            <person name="Chicoki N."/>
            <person name="Fauchery L."/>
            <person name="Kohler A."/>
            <person name="Kuo A."/>
            <person name="LaButti K."/>
            <person name="Pangilinan J."/>
            <person name="Lipzen A."/>
            <person name="Riley R."/>
            <person name="Andreopoulos W."/>
            <person name="He G."/>
            <person name="Johnson J."/>
            <person name="Barry K.W."/>
            <person name="Grigoriev I.V."/>
            <person name="Nagy L."/>
            <person name="Hibbett D."/>
            <person name="Henrissat B."/>
            <person name="Matheny P.B."/>
            <person name="Labbe J."/>
            <person name="Martin A.F."/>
        </authorList>
    </citation>
    <scope>NUCLEOTIDE SEQUENCE</scope>
    <source>
        <strain evidence="1">BPL698</strain>
    </source>
</reference>
<organism evidence="1 2">
    <name type="scientific">Russula earlei</name>
    <dbReference type="NCBI Taxonomy" id="71964"/>
    <lineage>
        <taxon>Eukaryota</taxon>
        <taxon>Fungi</taxon>
        <taxon>Dikarya</taxon>
        <taxon>Basidiomycota</taxon>
        <taxon>Agaricomycotina</taxon>
        <taxon>Agaricomycetes</taxon>
        <taxon>Russulales</taxon>
        <taxon>Russulaceae</taxon>
        <taxon>Russula</taxon>
    </lineage>
</organism>
<accession>A0ACC0U806</accession>
<gene>
    <name evidence="1" type="ORF">F5148DRAFT_1201424</name>
</gene>
<comment type="caution">
    <text evidence="1">The sequence shown here is derived from an EMBL/GenBank/DDBJ whole genome shotgun (WGS) entry which is preliminary data.</text>
</comment>
<protein>
    <submittedName>
        <fullName evidence="1">Uncharacterized protein</fullName>
    </submittedName>
</protein>
<evidence type="ECO:0000313" key="1">
    <source>
        <dbReference type="EMBL" id="KAI9507829.1"/>
    </source>
</evidence>
<proteinExistence type="predicted"/>
<evidence type="ECO:0000313" key="2">
    <source>
        <dbReference type="Proteomes" id="UP001207468"/>
    </source>
</evidence>